<sequence length="1134" mass="119864">MAEKLLPAAVRELLRHIPSGADEWDLFLQLSGKEQPLWEFLVLCVAGDDTESLRLLTTGPTPLHDVLDQALGYAALHNPVDAPFVQGESAPARALRAYASLGLALAGEADEAETHLRAGLSWLNRSAAAARTATGSEPDTPTAPTDSRHGERLVRLLAAAPPEQRAHLCLVLLALDGALPKILRGPRLTVLAERGDTGSRFQLRLDLVRGLPSGLLPDPRSMSAFFGDEGFRGSLEDAWQTARPPKLRGAVLWSLWNADGPVDHVSDSSFGAALAVLLTELGRTRASLFGPLRLRRANPRTSVIGAVSAANPRVIESVTGYESKLRAVEDGQRVVVPRRDEAEASRHPSQADVVGAVTVEEAAKVVRRLDPRATYRLGAVVLSTLLVGSLVALVSTSDENRENNRRAEAARLAAQAVRLSGHEPRKAGLLALAGHEIDPKSTEAENAIQEVLEANRNTVRSWVADQRVVSALAVDDAGHRAYTSGADDVIRVWDTWSGDKLAEVKGRASGLVRGTASGVLVALDGRDLRLYDATGDRPDALGEVKAPYCTGEYSEIVGVGFTANGSALTTVFDDGAVSTVDPTSRTVTGCTRLRDVAGKELAGRLASNRTAISADIVSGSSGADGSDDEAVLLLTTNEVVAVNLRTSKVSQVVPADKVPGDASLVQASQDVVTLATDGGVLAWDRAGRSRIAYPLGALSSRPTALEQDGDDVVIAGESGTAVVPVQAGGDSGSGALSAPTGGRSVAAVRAGDGTVVAAGDNRVTVLGNHPVQRALPSTQPSTAMAFGSGHTLALTDFMTNTSYGAFAIDLDAVPRTSGAAAPSYEPVTDYPASASYINDLAVSDKFVAAGGQSRGLAALTVWKRDGTYQQELLMSPDEDRKRKLEDRIVAQVAFVPEAQLLVARNAVGDVGIWSTKDWQRLGTLPFKSDSTEIAIHGSTGVFTEGSGKSTRIVMVDLVTRKRLRSVAAPDVVRLSMSSDGSRLVALSWVSGSITVLDGRKLTPVRRPLSPPAGELVRDVALSPDGRLVAFAMGDHILVDNLRTGQQAMPQLNDTAEKPVVSLEWSPDGAYLSGLTLPPERENKRPGGVDIWKMTEGSLTRRMCDWAGGGLSRDEWKEYVDESVGFIELCEDVTG</sequence>
<keyword evidence="2" id="KW-0677">Repeat</keyword>
<dbReference type="InterPro" id="IPR015943">
    <property type="entry name" value="WD40/YVTN_repeat-like_dom_sf"/>
</dbReference>
<dbReference type="SUPFAM" id="SSF50998">
    <property type="entry name" value="Quinoprotein alcohol dehydrogenase-like"/>
    <property type="match status" value="1"/>
</dbReference>
<dbReference type="PROSITE" id="PS50082">
    <property type="entry name" value="WD_REPEATS_2"/>
    <property type="match status" value="1"/>
</dbReference>
<dbReference type="AlphaFoldDB" id="A0A4P6U2E1"/>
<evidence type="ECO:0000313" key="5">
    <source>
        <dbReference type="EMBL" id="QBJ93231.1"/>
    </source>
</evidence>
<dbReference type="InterPro" id="IPR011047">
    <property type="entry name" value="Quinoprotein_ADH-like_sf"/>
</dbReference>
<gene>
    <name evidence="5" type="ORF">D0Z67_25060</name>
</gene>
<organism evidence="5 6">
    <name type="scientific">Streptomyces seoulensis</name>
    <dbReference type="NCBI Taxonomy" id="73044"/>
    <lineage>
        <taxon>Bacteria</taxon>
        <taxon>Bacillati</taxon>
        <taxon>Actinomycetota</taxon>
        <taxon>Actinomycetes</taxon>
        <taxon>Kitasatosporales</taxon>
        <taxon>Streptomycetaceae</taxon>
        <taxon>Streptomyces</taxon>
    </lineage>
</organism>
<feature type="region of interest" description="Disordered" evidence="4">
    <location>
        <begin position="129"/>
        <end position="149"/>
    </location>
</feature>
<dbReference type="InterPro" id="IPR001680">
    <property type="entry name" value="WD40_rpt"/>
</dbReference>
<dbReference type="STRING" id="73044.GCA_000725795_03298"/>
<dbReference type="KEGG" id="sseo:D0Z67_25060"/>
<dbReference type="PANTHER" id="PTHR22847:SF637">
    <property type="entry name" value="WD REPEAT DOMAIN 5B"/>
    <property type="match status" value="1"/>
</dbReference>
<evidence type="ECO:0000313" key="6">
    <source>
        <dbReference type="Proteomes" id="UP000292547"/>
    </source>
</evidence>
<evidence type="ECO:0000256" key="1">
    <source>
        <dbReference type="ARBA" id="ARBA00022574"/>
    </source>
</evidence>
<name>A0A4P6U2E1_STRSO</name>
<dbReference type="PANTHER" id="PTHR22847">
    <property type="entry name" value="WD40 REPEAT PROTEIN"/>
    <property type="match status" value="1"/>
</dbReference>
<accession>A0A4P6U2E1</accession>
<evidence type="ECO:0000256" key="4">
    <source>
        <dbReference type="SAM" id="MobiDB-lite"/>
    </source>
</evidence>
<dbReference type="SMART" id="SM00320">
    <property type="entry name" value="WD40"/>
    <property type="match status" value="2"/>
</dbReference>
<keyword evidence="6" id="KW-1185">Reference proteome</keyword>
<dbReference type="EMBL" id="CP032229">
    <property type="protein sequence ID" value="QBJ93231.1"/>
    <property type="molecule type" value="Genomic_DNA"/>
</dbReference>
<keyword evidence="1 3" id="KW-0853">WD repeat</keyword>
<feature type="repeat" description="WD" evidence="3">
    <location>
        <begin position="462"/>
        <end position="503"/>
    </location>
</feature>
<protein>
    <submittedName>
        <fullName evidence="5">Uncharacterized protein</fullName>
    </submittedName>
</protein>
<dbReference type="SUPFAM" id="SSF50969">
    <property type="entry name" value="YVTN repeat-like/Quinoprotein amine dehydrogenase"/>
    <property type="match status" value="1"/>
</dbReference>
<proteinExistence type="predicted"/>
<dbReference type="Gene3D" id="2.130.10.10">
    <property type="entry name" value="YVTN repeat-like/Quinoprotein amine dehydrogenase"/>
    <property type="match status" value="2"/>
</dbReference>
<evidence type="ECO:0000256" key="3">
    <source>
        <dbReference type="PROSITE-ProRule" id="PRU00221"/>
    </source>
</evidence>
<dbReference type="GeneID" id="300102182"/>
<evidence type="ECO:0000256" key="2">
    <source>
        <dbReference type="ARBA" id="ARBA00022737"/>
    </source>
</evidence>
<dbReference type="Proteomes" id="UP000292547">
    <property type="component" value="Chromosome"/>
</dbReference>
<dbReference type="OrthoDB" id="134501at2"/>
<dbReference type="RefSeq" id="WP_031181509.1">
    <property type="nucleotide sequence ID" value="NZ_CP032229.1"/>
</dbReference>
<dbReference type="InterPro" id="IPR011044">
    <property type="entry name" value="Quino_amine_DH_bsu"/>
</dbReference>
<reference evidence="5 6" key="1">
    <citation type="submission" date="2018-08" db="EMBL/GenBank/DDBJ databases">
        <title>The complete genome sequence of Streptomyces seoulensis, a pioneer strain for nickel superoxide dismutase discovery.</title>
        <authorList>
            <person name="Shin J."/>
            <person name="Lee J.-S."/>
            <person name="Lee E.-J."/>
            <person name="Youn H.-D."/>
        </authorList>
    </citation>
    <scope>NUCLEOTIDE SEQUENCE [LARGE SCALE GENOMIC DNA]</scope>
    <source>
        <strain evidence="5 6">KCTC 9819</strain>
    </source>
</reference>